<evidence type="ECO:0000256" key="1">
    <source>
        <dbReference type="RuleBase" id="RU003657"/>
    </source>
</evidence>
<gene>
    <name evidence="2" type="ordered locus">Mhun_2630</name>
</gene>
<accession>Q2FS89</accession>
<dbReference type="eggNOG" id="arCOG00616">
    <property type="taxonomic scope" value="Archaea"/>
</dbReference>
<dbReference type="KEGG" id="mhu:Mhun_2630"/>
<dbReference type="HOGENOM" id="CLU_048577_2_0_2"/>
<keyword evidence="3" id="KW-1185">Reference proteome</keyword>
<dbReference type="InterPro" id="IPR013785">
    <property type="entry name" value="Aldolase_TIM"/>
</dbReference>
<evidence type="ECO:0000313" key="3">
    <source>
        <dbReference type="Proteomes" id="UP000001941"/>
    </source>
</evidence>
<dbReference type="SUPFAM" id="SSF51366">
    <property type="entry name" value="Ribulose-phoshate binding barrel"/>
    <property type="match status" value="1"/>
</dbReference>
<name>Q2FS89_METHJ</name>
<comment type="similarity">
    <text evidence="1">Belongs to the HisA/HisF family.</text>
</comment>
<dbReference type="Proteomes" id="UP000001941">
    <property type="component" value="Chromosome"/>
</dbReference>
<sequence>MDLYLATDLKSGKIVHGKSGMRDRYVPVTSLHADTAEPIRFIEQMKPRFLYIADLDRICGTGDHDPLIPELAERTERILLDRGCKGPYDMLDIFGVSMIVGTETAADTLAQFTKGVLSVDIKNDLVIPWNIDPVTFLSTCNRYRFEMVILLDIGRVGTGRGLDKEMLSQFREVYTGPLLWGGGVSSEEDLALLEKAGFDGAIIATAVHSGKIPVEYIRRGTFCSSP</sequence>
<dbReference type="Pfam" id="PF00977">
    <property type="entry name" value="His_biosynth"/>
    <property type="match status" value="1"/>
</dbReference>
<keyword evidence="1" id="KW-0028">Amino-acid biosynthesis</keyword>
<reference evidence="3" key="1">
    <citation type="journal article" date="2016" name="Stand. Genomic Sci.">
        <title>Complete genome sequence of Methanospirillum hungatei type strain JF1.</title>
        <authorList>
            <person name="Gunsalus R.P."/>
            <person name="Cook L.E."/>
            <person name="Crable B."/>
            <person name="Rohlin L."/>
            <person name="McDonald E."/>
            <person name="Mouttaki H."/>
            <person name="Sieber J.R."/>
            <person name="Poweleit N."/>
            <person name="Zhou H."/>
            <person name="Lapidus A.L."/>
            <person name="Daligault H.E."/>
            <person name="Land M."/>
            <person name="Gilna P."/>
            <person name="Ivanova N."/>
            <person name="Kyrpides N."/>
            <person name="Culley D.E."/>
            <person name="McInerney M.J."/>
        </authorList>
    </citation>
    <scope>NUCLEOTIDE SEQUENCE [LARGE SCALE GENOMIC DNA]</scope>
    <source>
        <strain evidence="3">ATCC 27890 / DSM 864 / NBRC 100397 / JF-1</strain>
    </source>
</reference>
<dbReference type="InterPro" id="IPR011060">
    <property type="entry name" value="RibuloseP-bd_barrel"/>
</dbReference>
<dbReference type="FunCoup" id="Q2FS89">
    <property type="interactions" value="91"/>
</dbReference>
<organism evidence="2 3">
    <name type="scientific">Methanospirillum hungatei JF-1 (strain ATCC 27890 / DSM 864 / NBRC 100397 / JF-1)</name>
    <dbReference type="NCBI Taxonomy" id="323259"/>
    <lineage>
        <taxon>Archaea</taxon>
        <taxon>Methanobacteriati</taxon>
        <taxon>Methanobacteriota</taxon>
        <taxon>Stenosarchaea group</taxon>
        <taxon>Methanomicrobia</taxon>
        <taxon>Methanomicrobiales</taxon>
        <taxon>Methanospirillaceae</taxon>
        <taxon>Methanospirillum</taxon>
    </lineage>
</organism>
<dbReference type="STRING" id="323259.Mhun_2630"/>
<dbReference type="GO" id="GO:0000105">
    <property type="term" value="P:L-histidine biosynthetic process"/>
    <property type="evidence" value="ECO:0007669"/>
    <property type="project" value="UniProtKB-KW"/>
</dbReference>
<keyword evidence="1" id="KW-0368">Histidine biosynthesis</keyword>
<dbReference type="Gene3D" id="3.20.20.70">
    <property type="entry name" value="Aldolase class I"/>
    <property type="match status" value="1"/>
</dbReference>
<protein>
    <submittedName>
        <fullName evidence="2">Histidine biosynthesis</fullName>
    </submittedName>
</protein>
<dbReference type="InterPro" id="IPR006062">
    <property type="entry name" value="His_biosynth"/>
</dbReference>
<dbReference type="OrthoDB" id="146815at2157"/>
<dbReference type="EMBL" id="CP000254">
    <property type="protein sequence ID" value="ABD42327.1"/>
    <property type="molecule type" value="Genomic_DNA"/>
</dbReference>
<dbReference type="RefSeq" id="WP_011449584.1">
    <property type="nucleotide sequence ID" value="NC_007796.1"/>
</dbReference>
<dbReference type="EnsemblBacteria" id="ABD42327">
    <property type="protein sequence ID" value="ABD42327"/>
    <property type="gene ID" value="Mhun_2630"/>
</dbReference>
<dbReference type="AlphaFoldDB" id="Q2FS89"/>
<evidence type="ECO:0000313" key="2">
    <source>
        <dbReference type="EMBL" id="ABD42327.1"/>
    </source>
</evidence>
<dbReference type="GeneID" id="3922366"/>
<dbReference type="CDD" id="cd04723">
    <property type="entry name" value="HisA_HisF"/>
    <property type="match status" value="1"/>
</dbReference>
<dbReference type="InParanoid" id="Q2FS89"/>
<proteinExistence type="inferred from homology"/>